<evidence type="ECO:0000313" key="1">
    <source>
        <dbReference type="EMBL" id="MES0872420.1"/>
    </source>
</evidence>
<name>A0ABV2A588_9GAMM</name>
<dbReference type="Proteomes" id="UP001465331">
    <property type="component" value="Unassembled WGS sequence"/>
</dbReference>
<protein>
    <submittedName>
        <fullName evidence="1">Uncharacterized protein</fullName>
    </submittedName>
</protein>
<dbReference type="RefSeq" id="WP_352886284.1">
    <property type="nucleotide sequence ID" value="NZ_JBEPIJ010000001.1"/>
</dbReference>
<gene>
    <name evidence="1" type="ORF">ABSH63_00110</name>
</gene>
<evidence type="ECO:0000313" key="2">
    <source>
        <dbReference type="Proteomes" id="UP001465331"/>
    </source>
</evidence>
<keyword evidence="2" id="KW-1185">Reference proteome</keyword>
<proteinExistence type="predicted"/>
<organism evidence="1 2">
    <name type="scientific">Sinimarinibacterium thermocellulolyticum</name>
    <dbReference type="NCBI Taxonomy" id="3170016"/>
    <lineage>
        <taxon>Bacteria</taxon>
        <taxon>Pseudomonadati</taxon>
        <taxon>Pseudomonadota</taxon>
        <taxon>Gammaproteobacteria</taxon>
        <taxon>Nevskiales</taxon>
        <taxon>Nevskiaceae</taxon>
        <taxon>Sinimarinibacterium</taxon>
    </lineage>
</organism>
<reference evidence="1 2" key="1">
    <citation type="submission" date="2024-06" db="EMBL/GenBank/DDBJ databases">
        <authorList>
            <person name="Li Z."/>
            <person name="Jiang Y."/>
        </authorList>
    </citation>
    <scope>NUCLEOTIDE SEQUENCE [LARGE SCALE GENOMIC DNA]</scope>
    <source>
        <strain evidence="1 2">HSW-8</strain>
    </source>
</reference>
<accession>A0ABV2A588</accession>
<dbReference type="EMBL" id="JBEPIJ010000001">
    <property type="protein sequence ID" value="MES0872420.1"/>
    <property type="molecule type" value="Genomic_DNA"/>
</dbReference>
<comment type="caution">
    <text evidence="1">The sequence shown here is derived from an EMBL/GenBank/DDBJ whole genome shotgun (WGS) entry which is preliminary data.</text>
</comment>
<sequence length="122" mass="13572">MHILLVAVLVALIASLLLLLRHMREQRRLLATLTRDQAALENAWNTLPAEAATLMNRRGMLISIEILNPMELASRESALAGPLGRIAPGLIQRLVYQRASEMLRKQLGEHGVQAKVRIHGLD</sequence>